<protein>
    <submittedName>
        <fullName evidence="2">Uncharacterized protein</fullName>
    </submittedName>
</protein>
<feature type="chain" id="PRO_5029728804" evidence="1">
    <location>
        <begin position="24"/>
        <end position="132"/>
    </location>
</feature>
<dbReference type="RefSeq" id="XP_011662626.1">
    <property type="nucleotide sequence ID" value="XM_011664324.2"/>
</dbReference>
<dbReference type="Proteomes" id="UP000007110">
    <property type="component" value="Unassembled WGS sequence"/>
</dbReference>
<proteinExistence type="predicted"/>
<evidence type="ECO:0000313" key="3">
    <source>
        <dbReference type="Proteomes" id="UP000007110"/>
    </source>
</evidence>
<evidence type="ECO:0000313" key="2">
    <source>
        <dbReference type="EnsemblMetazoa" id="XP_011662626"/>
    </source>
</evidence>
<dbReference type="EnsemblMetazoa" id="XM_011664324">
    <property type="protein sequence ID" value="XP_011662626"/>
    <property type="gene ID" value="LOC100889495"/>
</dbReference>
<sequence length="132" mass="14768">MDLTQSLFSVLIALCATFHLTHSAKSSFCKGRHPKLCHVHIGKRTFFSDDRDLSVPANIDPMSPAARLLAVDPSTIDLSGYLPEENAQLRQSPPEYLANQGEDVDIIVDSHPRKMRILRLIQEIMDSSLEEP</sequence>
<keyword evidence="1" id="KW-0732">Signal</keyword>
<dbReference type="OMA" id="CHVHIGK"/>
<dbReference type="GeneID" id="100889495"/>
<reference evidence="2" key="2">
    <citation type="submission" date="2021-01" db="UniProtKB">
        <authorList>
            <consortium name="EnsemblMetazoa"/>
        </authorList>
    </citation>
    <scope>IDENTIFICATION</scope>
</reference>
<dbReference type="AlphaFoldDB" id="A0A7M7HEJ9"/>
<keyword evidence="3" id="KW-1185">Reference proteome</keyword>
<reference evidence="3" key="1">
    <citation type="submission" date="2015-02" db="EMBL/GenBank/DDBJ databases">
        <title>Genome sequencing for Strongylocentrotus purpuratus.</title>
        <authorList>
            <person name="Murali S."/>
            <person name="Liu Y."/>
            <person name="Vee V."/>
            <person name="English A."/>
            <person name="Wang M."/>
            <person name="Skinner E."/>
            <person name="Han Y."/>
            <person name="Muzny D.M."/>
            <person name="Worley K.C."/>
            <person name="Gibbs R.A."/>
        </authorList>
    </citation>
    <scope>NUCLEOTIDE SEQUENCE</scope>
</reference>
<accession>A0A7M7HEJ9</accession>
<dbReference type="InParanoid" id="A0A7M7HEJ9"/>
<dbReference type="OrthoDB" id="10271779at2759"/>
<organism evidence="2 3">
    <name type="scientific">Strongylocentrotus purpuratus</name>
    <name type="common">Purple sea urchin</name>
    <dbReference type="NCBI Taxonomy" id="7668"/>
    <lineage>
        <taxon>Eukaryota</taxon>
        <taxon>Metazoa</taxon>
        <taxon>Echinodermata</taxon>
        <taxon>Eleutherozoa</taxon>
        <taxon>Echinozoa</taxon>
        <taxon>Echinoidea</taxon>
        <taxon>Euechinoidea</taxon>
        <taxon>Echinacea</taxon>
        <taxon>Camarodonta</taxon>
        <taxon>Echinidea</taxon>
        <taxon>Strongylocentrotidae</taxon>
        <taxon>Strongylocentrotus</taxon>
    </lineage>
</organism>
<dbReference type="KEGG" id="spu:100889495"/>
<name>A0A7M7HEJ9_STRPU</name>
<feature type="signal peptide" evidence="1">
    <location>
        <begin position="1"/>
        <end position="23"/>
    </location>
</feature>
<evidence type="ECO:0000256" key="1">
    <source>
        <dbReference type="SAM" id="SignalP"/>
    </source>
</evidence>